<dbReference type="InterPro" id="IPR039261">
    <property type="entry name" value="FNR_nucleotide-bd"/>
</dbReference>
<keyword evidence="15" id="KW-1185">Reference proteome</keyword>
<evidence type="ECO:0000256" key="1">
    <source>
        <dbReference type="ARBA" id="ARBA00004141"/>
    </source>
</evidence>
<feature type="region of interest" description="Disordered" evidence="9">
    <location>
        <begin position="426"/>
        <end position="464"/>
    </location>
</feature>
<keyword evidence="3 10" id="KW-0812">Transmembrane</keyword>
<dbReference type="GO" id="GO:0000293">
    <property type="term" value="F:ferric-chelate reductase activity"/>
    <property type="evidence" value="ECO:0007669"/>
    <property type="project" value="UniProtKB-ARBA"/>
</dbReference>
<feature type="transmembrane region" description="Helical" evidence="10">
    <location>
        <begin position="20"/>
        <end position="40"/>
    </location>
</feature>
<feature type="transmembrane region" description="Helical" evidence="10">
    <location>
        <begin position="200"/>
        <end position="218"/>
    </location>
</feature>
<keyword evidence="8 10" id="KW-0472">Membrane</keyword>
<evidence type="ECO:0000256" key="10">
    <source>
        <dbReference type="SAM" id="Phobius"/>
    </source>
</evidence>
<dbReference type="InterPro" id="IPR013121">
    <property type="entry name" value="Fe_red_NAD-bd_6"/>
</dbReference>
<dbReference type="CDD" id="cd06186">
    <property type="entry name" value="NOX_Duox_like_FAD_NADP"/>
    <property type="match status" value="1"/>
</dbReference>
<dbReference type="RefSeq" id="XP_035320130.1">
    <property type="nucleotide sequence ID" value="XM_035463866.1"/>
</dbReference>
<keyword evidence="7" id="KW-0406">Ion transport</keyword>
<evidence type="ECO:0000259" key="13">
    <source>
        <dbReference type="Pfam" id="PF08030"/>
    </source>
</evidence>
<keyword evidence="4" id="KW-0249">Electron transport</keyword>
<evidence type="ECO:0000256" key="9">
    <source>
        <dbReference type="SAM" id="MobiDB-lite"/>
    </source>
</evidence>
<dbReference type="GO" id="GO:0015677">
    <property type="term" value="P:copper ion import"/>
    <property type="evidence" value="ECO:0007669"/>
    <property type="project" value="TreeGrafter"/>
</dbReference>
<evidence type="ECO:0000259" key="12">
    <source>
        <dbReference type="Pfam" id="PF08022"/>
    </source>
</evidence>
<dbReference type="Pfam" id="PF01794">
    <property type="entry name" value="Ferric_reduct"/>
    <property type="match status" value="1"/>
</dbReference>
<comment type="caution">
    <text evidence="14">The sequence shown here is derived from an EMBL/GenBank/DDBJ whole genome shotgun (WGS) entry which is preliminary data.</text>
</comment>
<accession>A0A9P4YQX6</accession>
<evidence type="ECO:0000256" key="3">
    <source>
        <dbReference type="ARBA" id="ARBA00022692"/>
    </source>
</evidence>
<feature type="domain" description="Ferric oxidoreductase" evidence="11">
    <location>
        <begin position="103"/>
        <end position="215"/>
    </location>
</feature>
<feature type="transmembrane region" description="Helical" evidence="10">
    <location>
        <begin position="70"/>
        <end position="91"/>
    </location>
</feature>
<feature type="transmembrane region" description="Helical" evidence="10">
    <location>
        <begin position="141"/>
        <end position="161"/>
    </location>
</feature>
<dbReference type="PANTHER" id="PTHR32361">
    <property type="entry name" value="FERRIC/CUPRIC REDUCTASE TRANSMEMBRANE COMPONENT"/>
    <property type="match status" value="1"/>
</dbReference>
<feature type="transmembrane region" description="Helical" evidence="10">
    <location>
        <begin position="173"/>
        <end position="194"/>
    </location>
</feature>
<evidence type="ECO:0000313" key="15">
    <source>
        <dbReference type="Proteomes" id="UP000749293"/>
    </source>
</evidence>
<evidence type="ECO:0000256" key="5">
    <source>
        <dbReference type="ARBA" id="ARBA00022989"/>
    </source>
</evidence>
<feature type="domain" description="FAD-binding 8" evidence="12">
    <location>
        <begin position="271"/>
        <end position="328"/>
    </location>
</feature>
<keyword evidence="2" id="KW-0813">Transport</keyword>
<dbReference type="Proteomes" id="UP000749293">
    <property type="component" value="Unassembled WGS sequence"/>
</dbReference>
<gene>
    <name evidence="14" type="ORF">GMORB2_1885</name>
</gene>
<dbReference type="SFLD" id="SFLDS00052">
    <property type="entry name" value="Ferric_Reductase_Domain"/>
    <property type="match status" value="1"/>
</dbReference>
<evidence type="ECO:0000256" key="8">
    <source>
        <dbReference type="ARBA" id="ARBA00023136"/>
    </source>
</evidence>
<name>A0A9P4YQX6_9HYPO</name>
<dbReference type="InterPro" id="IPR013112">
    <property type="entry name" value="FAD-bd_8"/>
</dbReference>
<keyword evidence="6" id="KW-0560">Oxidoreductase</keyword>
<dbReference type="GO" id="GO:0006826">
    <property type="term" value="P:iron ion transport"/>
    <property type="evidence" value="ECO:0007669"/>
    <property type="project" value="TreeGrafter"/>
</dbReference>
<evidence type="ECO:0000259" key="11">
    <source>
        <dbReference type="Pfam" id="PF01794"/>
    </source>
</evidence>
<dbReference type="PANTHER" id="PTHR32361:SF28">
    <property type="entry name" value="FRP1P"/>
    <property type="match status" value="1"/>
</dbReference>
<dbReference type="AlphaFoldDB" id="A0A9P4YQX6"/>
<dbReference type="Gene3D" id="3.40.50.80">
    <property type="entry name" value="Nucleotide-binding domain of ferredoxin-NADP reductase (FNR) module"/>
    <property type="match status" value="1"/>
</dbReference>
<evidence type="ECO:0000256" key="7">
    <source>
        <dbReference type="ARBA" id="ARBA00023065"/>
    </source>
</evidence>
<evidence type="ECO:0000256" key="2">
    <source>
        <dbReference type="ARBA" id="ARBA00022448"/>
    </source>
</evidence>
<evidence type="ECO:0000256" key="4">
    <source>
        <dbReference type="ARBA" id="ARBA00022982"/>
    </source>
</evidence>
<protein>
    <submittedName>
        <fullName evidence="14">Ferric reductase NAD binding domain</fullName>
    </submittedName>
</protein>
<dbReference type="Pfam" id="PF08030">
    <property type="entry name" value="NAD_binding_6"/>
    <property type="match status" value="1"/>
</dbReference>
<comment type="subcellular location">
    <subcellularLocation>
        <location evidence="1">Membrane</location>
        <topology evidence="1">Multi-pass membrane protein</topology>
    </subcellularLocation>
</comment>
<evidence type="ECO:0000313" key="14">
    <source>
        <dbReference type="EMBL" id="KAF4121478.1"/>
    </source>
</evidence>
<dbReference type="GO" id="GO:0006879">
    <property type="term" value="P:intracellular iron ion homeostasis"/>
    <property type="evidence" value="ECO:0007669"/>
    <property type="project" value="TreeGrafter"/>
</dbReference>
<dbReference type="GeneID" id="55968115"/>
<dbReference type="Pfam" id="PF08022">
    <property type="entry name" value="FAD_binding_8"/>
    <property type="match status" value="1"/>
</dbReference>
<sequence length="546" mass="59302">MAIDKRATQKQSDNEHALKIYAAFLAGLIVVSVCVSRYQASGSASGRWLRRSRRRLERRTPWLWARRPSVGLVVLTTVYLAGNAAIASNFLSSTRLNYIGSRCGWLTAANMTLCVFFALRNTPLSLVVPASHVELNVFHRLTGIVAIFFVVSHAGFYTASLTETGRLEKFASVGDMAAILAGISMLVLLMGLFRHRNYDMFYVSHVLGFVAAVALAVVHRPLWFKKLPQVMMVTFGLWLADRAIRSAGALCGIFTTQATCHPLPGGGTQVILKRSFLCSAVPGSHCFLWIPRISLFHSHPMTIVDNGAQGLELVIKSHRGFTRKLGDLAREHPGARLWAFTGLSYGSSPDVSGYDELVLVSGGSGASFVFGFVNRILSRPRFMGFSKISCALSFQQHAHLSWYRQHVDNLQNLATVTSISLHVTREAGPVPAPSDHGAQPVQGAGGTSRPCPHTSPQMGGPAAELAIEQPPSGELTSCTESVVFGRINMHDLLGRLADDGARPRRALVVACGPEVLMDDLKESVDRHRATDPSCVIDLYCGDFGGC</sequence>
<dbReference type="OrthoDB" id="10006946at2759"/>
<organism evidence="14 15">
    <name type="scientific">Geosmithia morbida</name>
    <dbReference type="NCBI Taxonomy" id="1094350"/>
    <lineage>
        <taxon>Eukaryota</taxon>
        <taxon>Fungi</taxon>
        <taxon>Dikarya</taxon>
        <taxon>Ascomycota</taxon>
        <taxon>Pezizomycotina</taxon>
        <taxon>Sordariomycetes</taxon>
        <taxon>Hypocreomycetidae</taxon>
        <taxon>Hypocreales</taxon>
        <taxon>Bionectriaceae</taxon>
        <taxon>Geosmithia</taxon>
    </lineage>
</organism>
<dbReference type="GO" id="GO:0005886">
    <property type="term" value="C:plasma membrane"/>
    <property type="evidence" value="ECO:0007669"/>
    <property type="project" value="TreeGrafter"/>
</dbReference>
<dbReference type="SUPFAM" id="SSF52343">
    <property type="entry name" value="Ferredoxin reductase-like, C-terminal NADP-linked domain"/>
    <property type="match status" value="1"/>
</dbReference>
<dbReference type="InterPro" id="IPR051410">
    <property type="entry name" value="Ferric/Cupric_Reductase"/>
</dbReference>
<keyword evidence="5 10" id="KW-1133">Transmembrane helix</keyword>
<feature type="transmembrane region" description="Helical" evidence="10">
    <location>
        <begin position="103"/>
        <end position="121"/>
    </location>
</feature>
<proteinExistence type="predicted"/>
<dbReference type="EMBL" id="JAANYQ010000012">
    <property type="protein sequence ID" value="KAF4121478.1"/>
    <property type="molecule type" value="Genomic_DNA"/>
</dbReference>
<feature type="domain" description="Ferric reductase NAD binding" evidence="13">
    <location>
        <begin position="354"/>
        <end position="524"/>
    </location>
</feature>
<evidence type="ECO:0000256" key="6">
    <source>
        <dbReference type="ARBA" id="ARBA00023002"/>
    </source>
</evidence>
<dbReference type="SFLD" id="SFLDG01168">
    <property type="entry name" value="Ferric_reductase_subgroup_(FRE"/>
    <property type="match status" value="1"/>
</dbReference>
<reference evidence="14" key="1">
    <citation type="submission" date="2020-03" db="EMBL/GenBank/DDBJ databases">
        <title>Site-based positive gene gene selection in Geosmithia morbida across the United States reveals a broad range of putative effectors and factors for local host and environmental adapation.</title>
        <authorList>
            <person name="Onufrak A."/>
            <person name="Murdoch R.W."/>
            <person name="Gazis R."/>
            <person name="Huff M."/>
            <person name="Staton M."/>
            <person name="Klingeman W."/>
            <person name="Hadziabdic D."/>
        </authorList>
    </citation>
    <scope>NUCLEOTIDE SEQUENCE</scope>
    <source>
        <strain evidence="14">1262</strain>
    </source>
</reference>
<dbReference type="InterPro" id="IPR013130">
    <property type="entry name" value="Fe3_Rdtase_TM_dom"/>
</dbReference>